<accession>A0A8S5Q199</accession>
<dbReference type="InterPro" id="IPR029432">
    <property type="entry name" value="Gp28/Gp37-like_dom"/>
</dbReference>
<feature type="domain" description="Gp28/Gp37-like" evidence="1">
    <location>
        <begin position="3"/>
        <end position="344"/>
    </location>
</feature>
<dbReference type="Pfam" id="PF14594">
    <property type="entry name" value="Sipho_Gp37"/>
    <property type="match status" value="1"/>
</dbReference>
<dbReference type="EMBL" id="BK015547">
    <property type="protein sequence ID" value="DAE12292.1"/>
    <property type="molecule type" value="Genomic_DNA"/>
</dbReference>
<protein>
    <recommendedName>
        <fullName evidence="1">Gp28/Gp37-like domain-containing protein</fullName>
    </recommendedName>
</protein>
<sequence>MDLYVLNKSLETTGVIDSYESLIWTPRYYTYGDFELYLPATDYNIKLLETDNYIIRDDSETVMIIEKINITTDAENGNYLTVSGRSLESILNRRIIWTQTTFSGTAENLIYKLLNENIINPKDSKRKVANLILGESKGFTEKIDKQITGDNLGETVSAICTTYGYGFKITLNRNKKFLFSLYKGENRSYSQNVNPYVVFSPEFDNLINSKYEKDRTDLATVALVAGEGEGLSRKTAETGGGTGLERYEIYVDARDISTDAENPVTDAEYKSILQAKGQENIKEHGISQAFEGEVLTLKTYQYKKDWNLGDIVQVKNEFGISSTPQITEVIESDSKDGYSVIPTFSTWEV</sequence>
<name>A0A8S5Q199_9CAUD</name>
<reference evidence="2" key="1">
    <citation type="journal article" date="2021" name="Proc. Natl. Acad. Sci. U.S.A.">
        <title>A Catalog of Tens of Thousands of Viruses from Human Metagenomes Reveals Hidden Associations with Chronic Diseases.</title>
        <authorList>
            <person name="Tisza M.J."/>
            <person name="Buck C.B."/>
        </authorList>
    </citation>
    <scope>NUCLEOTIDE SEQUENCE</scope>
    <source>
        <strain evidence="2">CtQYc56</strain>
    </source>
</reference>
<evidence type="ECO:0000259" key="1">
    <source>
        <dbReference type="Pfam" id="PF14594"/>
    </source>
</evidence>
<evidence type="ECO:0000313" key="2">
    <source>
        <dbReference type="EMBL" id="DAE12292.1"/>
    </source>
</evidence>
<organism evidence="2">
    <name type="scientific">Myoviridae sp. ctQYc56</name>
    <dbReference type="NCBI Taxonomy" id="2825100"/>
    <lineage>
        <taxon>Viruses</taxon>
        <taxon>Duplodnaviria</taxon>
        <taxon>Heunggongvirae</taxon>
        <taxon>Uroviricota</taxon>
        <taxon>Caudoviricetes</taxon>
    </lineage>
</organism>
<proteinExistence type="predicted"/>